<dbReference type="InterPro" id="IPR036527">
    <property type="entry name" value="SCP2_sterol-bd_dom_sf"/>
</dbReference>
<feature type="domain" description="SCP2" evidence="1">
    <location>
        <begin position="19"/>
        <end position="121"/>
    </location>
</feature>
<organism evidence="2 3">
    <name type="scientific">Aspergillus calidoustus</name>
    <dbReference type="NCBI Taxonomy" id="454130"/>
    <lineage>
        <taxon>Eukaryota</taxon>
        <taxon>Fungi</taxon>
        <taxon>Dikarya</taxon>
        <taxon>Ascomycota</taxon>
        <taxon>Pezizomycotina</taxon>
        <taxon>Eurotiomycetes</taxon>
        <taxon>Eurotiomycetidae</taxon>
        <taxon>Eurotiales</taxon>
        <taxon>Aspergillaceae</taxon>
        <taxon>Aspergillus</taxon>
        <taxon>Aspergillus subgen. Nidulantes</taxon>
    </lineage>
</organism>
<dbReference type="STRING" id="454130.A0A0U5GLY5"/>
<name>A0A0U5GLY5_ASPCI</name>
<dbReference type="Proteomes" id="UP000054771">
    <property type="component" value="Unassembled WGS sequence"/>
</dbReference>
<dbReference type="InterPro" id="IPR003033">
    <property type="entry name" value="SCP2_sterol-bd_dom"/>
</dbReference>
<accession>A0A0U5GLY5</accession>
<dbReference type="SUPFAM" id="SSF55718">
    <property type="entry name" value="SCP-like"/>
    <property type="match status" value="1"/>
</dbReference>
<evidence type="ECO:0000259" key="1">
    <source>
        <dbReference type="Pfam" id="PF02036"/>
    </source>
</evidence>
<dbReference type="FunFam" id="3.30.1050.10:FF:000001">
    <property type="entry name" value="Putative Non-specific lipid-transfer protein"/>
    <property type="match status" value="1"/>
</dbReference>
<proteinExistence type="predicted"/>
<dbReference type="Gene3D" id="3.30.1050.10">
    <property type="entry name" value="SCP2 sterol-binding domain"/>
    <property type="match status" value="1"/>
</dbReference>
<keyword evidence="3" id="KW-1185">Reference proteome</keyword>
<evidence type="ECO:0000313" key="2">
    <source>
        <dbReference type="EMBL" id="CEN59301.1"/>
    </source>
</evidence>
<protein>
    <submittedName>
        <fullName evidence="2">Putative Lipid transfer protein</fullName>
    </submittedName>
</protein>
<reference evidence="3" key="1">
    <citation type="journal article" date="2016" name="Genome Announc.">
        <title>Draft genome sequences of fungus Aspergillus calidoustus.</title>
        <authorList>
            <person name="Horn F."/>
            <person name="Linde J."/>
            <person name="Mattern D.J."/>
            <person name="Walther G."/>
            <person name="Guthke R."/>
            <person name="Scherlach K."/>
            <person name="Martin K."/>
            <person name="Brakhage A.A."/>
            <person name="Petzke L."/>
            <person name="Valiante V."/>
        </authorList>
    </citation>
    <scope>NUCLEOTIDE SEQUENCE [LARGE SCALE GENOMIC DNA]</scope>
    <source>
        <strain evidence="3">SF006504</strain>
    </source>
</reference>
<dbReference type="PANTHER" id="PTHR10094">
    <property type="entry name" value="STEROL CARRIER PROTEIN 2 SCP-2 FAMILY PROTEIN"/>
    <property type="match status" value="1"/>
</dbReference>
<gene>
    <name evidence="2" type="ORF">ASPCAL01753</name>
</gene>
<dbReference type="PANTHER" id="PTHR10094:SF25">
    <property type="entry name" value="SCP2 STEROL-BINDING DOMAIN-CONTAINING PROTEIN 1"/>
    <property type="match status" value="1"/>
</dbReference>
<dbReference type="OrthoDB" id="10265837at2759"/>
<evidence type="ECO:0000313" key="3">
    <source>
        <dbReference type="Proteomes" id="UP000054771"/>
    </source>
</evidence>
<sequence>MSLKVDGFPSSAAFDVINSSLQGDEAERKDAVKAAQTVVAFTLKNSSGKEESWYLDLKDKGVVGKGAAPPGGKADVTLQLSDADFGSLVSGQANAQKLFMGGKLKIKGNIMKATKMEPVLKKAQGKAKL</sequence>
<dbReference type="Pfam" id="PF02036">
    <property type="entry name" value="SCP2"/>
    <property type="match status" value="1"/>
</dbReference>
<dbReference type="GO" id="GO:0005829">
    <property type="term" value="C:cytosol"/>
    <property type="evidence" value="ECO:0007669"/>
    <property type="project" value="TreeGrafter"/>
</dbReference>
<dbReference type="OMA" id="DLPMAMK"/>
<dbReference type="EMBL" id="CDMC01000002">
    <property type="protein sequence ID" value="CEN59301.1"/>
    <property type="molecule type" value="Genomic_DNA"/>
</dbReference>
<dbReference type="AlphaFoldDB" id="A0A0U5GLY5"/>